<dbReference type="PANTHER" id="PTHR34106">
    <property type="entry name" value="GLYCOSIDASE"/>
    <property type="match status" value="1"/>
</dbReference>
<dbReference type="AlphaFoldDB" id="A0A316DGP3"/>
<dbReference type="PIRSF" id="PIRSF016202">
    <property type="entry name" value="PH1107"/>
    <property type="match status" value="1"/>
</dbReference>
<organism evidence="4 5">
    <name type="scientific">Tumebacillus permanentifrigoris</name>
    <dbReference type="NCBI Taxonomy" id="378543"/>
    <lineage>
        <taxon>Bacteria</taxon>
        <taxon>Bacillati</taxon>
        <taxon>Bacillota</taxon>
        <taxon>Bacilli</taxon>
        <taxon>Bacillales</taxon>
        <taxon>Alicyclobacillaceae</taxon>
        <taxon>Tumebacillus</taxon>
    </lineage>
</organism>
<dbReference type="GO" id="GO:0016787">
    <property type="term" value="F:hydrolase activity"/>
    <property type="evidence" value="ECO:0007669"/>
    <property type="project" value="UniProtKB-KW"/>
</dbReference>
<comment type="caution">
    <text evidence="4">The sequence shown here is derived from an EMBL/GenBank/DDBJ whole genome shotgun (WGS) entry which is preliminary data.</text>
</comment>
<evidence type="ECO:0000313" key="5">
    <source>
        <dbReference type="Proteomes" id="UP000245634"/>
    </source>
</evidence>
<reference evidence="4 5" key="1">
    <citation type="submission" date="2018-05" db="EMBL/GenBank/DDBJ databases">
        <title>Genomic Encyclopedia of Type Strains, Phase IV (KMG-IV): sequencing the most valuable type-strain genomes for metagenomic binning, comparative biology and taxonomic classification.</title>
        <authorList>
            <person name="Goeker M."/>
        </authorList>
    </citation>
    <scope>NUCLEOTIDE SEQUENCE [LARGE SCALE GENOMIC DNA]</scope>
    <source>
        <strain evidence="4 5">DSM 18773</strain>
    </source>
</reference>
<accession>A0A316DGP3</accession>
<gene>
    <name evidence="4" type="ORF">C7459_101273</name>
</gene>
<evidence type="ECO:0000313" key="4">
    <source>
        <dbReference type="EMBL" id="PWK16409.1"/>
    </source>
</evidence>
<dbReference type="EMBL" id="QGGL01000001">
    <property type="protein sequence ID" value="PWK16409.1"/>
    <property type="molecule type" value="Genomic_DNA"/>
</dbReference>
<dbReference type="PANTHER" id="PTHR34106:SF5">
    <property type="entry name" value="GLYCOSIDASE"/>
    <property type="match status" value="1"/>
</dbReference>
<dbReference type="RefSeq" id="WP_245884357.1">
    <property type="nucleotide sequence ID" value="NZ_QGGL01000001.1"/>
</dbReference>
<sequence length="320" mass="35992">MENFKLGDRSFLGPFEKYEKNPIMGPQGDSWESKDLFNPAAIVKDDKIYMLYRAEDHTGEGIWNGTSRIGLAISEDGIHFHREPEPVLSPTESYELPGGCEDPRVTQVGDTYYMTYTAYDGKHARLCLATSKDLYNWEKHGILFPEWSQGYDLVWSKSGAILAEPLDGRYVMYFGDKSIWVAYSEDLLHWTPVQKPVFSPTEDPQAFDSVLIEPGPQPLLTEEGIVLIYNAARIVDDPADAGFGKVRYATGQVLLAKDNPEQVLKRTREPFLVPGTRDELEGQVDNVVFVEGLVAYKGAHYLYYGMADSKIGVSIWKSQG</sequence>
<dbReference type="Proteomes" id="UP000245634">
    <property type="component" value="Unassembled WGS sequence"/>
</dbReference>
<protein>
    <submittedName>
        <fullName evidence="4">Putative GH43/DUF377 family glycosyl hydrolase</fullName>
    </submittedName>
</protein>
<dbReference type="Gene3D" id="2.115.10.20">
    <property type="entry name" value="Glycosyl hydrolase domain, family 43"/>
    <property type="match status" value="1"/>
</dbReference>
<dbReference type="SUPFAM" id="SSF75005">
    <property type="entry name" value="Arabinanase/levansucrase/invertase"/>
    <property type="match status" value="1"/>
</dbReference>
<evidence type="ECO:0000256" key="2">
    <source>
        <dbReference type="ARBA" id="ARBA00022679"/>
    </source>
</evidence>
<keyword evidence="1" id="KW-0328">Glycosyltransferase</keyword>
<dbReference type="CDD" id="cd18610">
    <property type="entry name" value="GH130_BT3780-like"/>
    <property type="match status" value="1"/>
</dbReference>
<evidence type="ECO:0000256" key="3">
    <source>
        <dbReference type="ARBA" id="ARBA00024356"/>
    </source>
</evidence>
<dbReference type="InterPro" id="IPR023296">
    <property type="entry name" value="Glyco_hydro_beta-prop_sf"/>
</dbReference>
<comment type="similarity">
    <text evidence="3">Belongs to the glycosyl hydrolase 130 family.</text>
</comment>
<keyword evidence="2" id="KW-0808">Transferase</keyword>
<dbReference type="Pfam" id="PF04041">
    <property type="entry name" value="Glyco_hydro_130"/>
    <property type="match status" value="1"/>
</dbReference>
<proteinExistence type="inferred from homology"/>
<evidence type="ECO:0000256" key="1">
    <source>
        <dbReference type="ARBA" id="ARBA00022676"/>
    </source>
</evidence>
<dbReference type="InterPro" id="IPR007184">
    <property type="entry name" value="Mannoside_phosphorylase"/>
</dbReference>
<keyword evidence="5" id="KW-1185">Reference proteome</keyword>
<dbReference type="GO" id="GO:0016757">
    <property type="term" value="F:glycosyltransferase activity"/>
    <property type="evidence" value="ECO:0007669"/>
    <property type="project" value="UniProtKB-KW"/>
</dbReference>
<name>A0A316DGP3_9BACL</name>
<keyword evidence="4" id="KW-0378">Hydrolase</keyword>